<evidence type="ECO:0000259" key="2">
    <source>
        <dbReference type="Pfam" id="PF00656"/>
    </source>
</evidence>
<dbReference type="InterPro" id="IPR011600">
    <property type="entry name" value="Pept_C14_caspase"/>
</dbReference>
<feature type="domain" description="Peptidase C14 caspase" evidence="2">
    <location>
        <begin position="9"/>
        <end position="206"/>
    </location>
</feature>
<organism evidence="3 4">
    <name type="scientific">Labilithrix luteola</name>
    <dbReference type="NCBI Taxonomy" id="1391654"/>
    <lineage>
        <taxon>Bacteria</taxon>
        <taxon>Pseudomonadati</taxon>
        <taxon>Myxococcota</taxon>
        <taxon>Polyangia</taxon>
        <taxon>Polyangiales</taxon>
        <taxon>Labilitrichaceae</taxon>
        <taxon>Labilithrix</taxon>
    </lineage>
</organism>
<proteinExistence type="predicted"/>
<feature type="region of interest" description="Disordered" evidence="1">
    <location>
        <begin position="327"/>
        <end position="359"/>
    </location>
</feature>
<dbReference type="PATRIC" id="fig|1391654.3.peg.3993"/>
<reference evidence="3 4" key="1">
    <citation type="submission" date="2015-08" db="EMBL/GenBank/DDBJ databases">
        <authorList>
            <person name="Babu N.S."/>
            <person name="Beckwith C.J."/>
            <person name="Beseler K.G."/>
            <person name="Brison A."/>
            <person name="Carone J.V."/>
            <person name="Caskin T.P."/>
            <person name="Diamond M."/>
            <person name="Durham M.E."/>
            <person name="Foxe J.M."/>
            <person name="Go M."/>
            <person name="Henderson B.A."/>
            <person name="Jones I.B."/>
            <person name="McGettigan J.A."/>
            <person name="Micheletti S.J."/>
            <person name="Nasrallah M.E."/>
            <person name="Ortiz D."/>
            <person name="Piller C.R."/>
            <person name="Privatt S.R."/>
            <person name="Schneider S.L."/>
            <person name="Sharp S."/>
            <person name="Smith T.C."/>
            <person name="Stanton J.D."/>
            <person name="Ullery H.E."/>
            <person name="Wilson R.J."/>
            <person name="Serrano M.G."/>
            <person name="Buck G."/>
            <person name="Lee V."/>
            <person name="Wang Y."/>
            <person name="Carvalho R."/>
            <person name="Voegtly L."/>
            <person name="Shi R."/>
            <person name="Duckworth R."/>
            <person name="Johnson A."/>
            <person name="Loviza R."/>
            <person name="Walstead R."/>
            <person name="Shah Z."/>
            <person name="Kiflezghi M."/>
            <person name="Wade K."/>
            <person name="Ball S.L."/>
            <person name="Bradley K.W."/>
            <person name="Asai D.J."/>
            <person name="Bowman C.A."/>
            <person name="Russell D.A."/>
            <person name="Pope W.H."/>
            <person name="Jacobs-Sera D."/>
            <person name="Hendrix R.W."/>
            <person name="Hatfull G.F."/>
        </authorList>
    </citation>
    <scope>NUCLEOTIDE SEQUENCE [LARGE SCALE GENOMIC DNA]</scope>
    <source>
        <strain evidence="3 4">DSM 27648</strain>
    </source>
</reference>
<evidence type="ECO:0000313" key="3">
    <source>
        <dbReference type="EMBL" id="AKU97271.1"/>
    </source>
</evidence>
<accession>A0A0K1PV84</accession>
<gene>
    <name evidence="3" type="ORF">AKJ09_03935</name>
</gene>
<dbReference type="InterPro" id="IPR029030">
    <property type="entry name" value="Caspase-like_dom_sf"/>
</dbReference>
<dbReference type="Pfam" id="PF00656">
    <property type="entry name" value="Peptidase_C14"/>
    <property type="match status" value="1"/>
</dbReference>
<dbReference type="PANTHER" id="PTHR22576">
    <property type="entry name" value="MUCOSA ASSOCIATED LYMPHOID TISSUE LYMPHOMA TRANSLOCATION PROTEIN 1/PARACASPASE"/>
    <property type="match status" value="1"/>
</dbReference>
<dbReference type="PANTHER" id="PTHR22576:SF37">
    <property type="entry name" value="MUCOSA-ASSOCIATED LYMPHOID TISSUE LYMPHOMA TRANSLOCATION PROTEIN 1"/>
    <property type="match status" value="1"/>
</dbReference>
<sequence>MPHPHAYGILIGNNAGGAGQQPLRYAEDDARRMAEVLRQLGRYGTSDLQVLTKPTSAAILSAVDDVTRKMQEHARKGEQAVLVFYYSGHAKANSFSLGGDELAIAQLRDKLRQIPTTLTLVILDACQSGQFARVKGAEPAADFSFNSVSRLTTKGIAVMASSSGQELSQESDELKGSYFTHHLITALRGAADADSDGRVSLDEAYRYAYRRTLSSTSQTQVGTQHVTLDIDLAGQGDVPVTYPAEARSQLELPAAMDGKVLVLQKPSGNVAAEVQKAPGAPLRLAFAAGAYEATIRANGKVLRCNLALADDRVVAVDLGLCDDVKRSGVAKGDGEGETEGVESPASQPPDVPATTRPAAKTPWSAEITVGYAGLTTDAYNARLEEFGYRGKSWLPGTFRISAAASRAFTENVSLGVRLNTLGADTYERNVSGNVDKFDWAGYGAMAFARASVVVVGRAHSWTLSLYGQGGAGIAMARTTLSTSARSAPSERHDETEFGLLLGATGGFEVRKSAFAMFAQAGYDYAPAMRSLTGETHSVGGWFLEPFGARFYF</sequence>
<dbReference type="AlphaFoldDB" id="A0A0K1PV84"/>
<dbReference type="Proteomes" id="UP000064967">
    <property type="component" value="Chromosome"/>
</dbReference>
<dbReference type="GO" id="GO:0006508">
    <property type="term" value="P:proteolysis"/>
    <property type="evidence" value="ECO:0007669"/>
    <property type="project" value="InterPro"/>
</dbReference>
<protein>
    <submittedName>
        <fullName evidence="3">Peptidase C14 caspase catalytic subunit p20</fullName>
    </submittedName>
</protein>
<evidence type="ECO:0000256" key="1">
    <source>
        <dbReference type="SAM" id="MobiDB-lite"/>
    </source>
</evidence>
<name>A0A0K1PV84_9BACT</name>
<dbReference type="KEGG" id="llu:AKJ09_03935"/>
<dbReference type="Gene3D" id="3.40.50.1460">
    <property type="match status" value="1"/>
</dbReference>
<dbReference type="GO" id="GO:0004197">
    <property type="term" value="F:cysteine-type endopeptidase activity"/>
    <property type="evidence" value="ECO:0007669"/>
    <property type="project" value="InterPro"/>
</dbReference>
<keyword evidence="4" id="KW-1185">Reference proteome</keyword>
<dbReference type="SUPFAM" id="SSF52129">
    <property type="entry name" value="Caspase-like"/>
    <property type="match status" value="1"/>
</dbReference>
<evidence type="ECO:0000313" key="4">
    <source>
        <dbReference type="Proteomes" id="UP000064967"/>
    </source>
</evidence>
<dbReference type="EMBL" id="CP012333">
    <property type="protein sequence ID" value="AKU97271.1"/>
    <property type="molecule type" value="Genomic_DNA"/>
</dbReference>
<dbReference type="STRING" id="1391654.AKJ09_03935"/>
<dbReference type="InterPro" id="IPR052039">
    <property type="entry name" value="Caspase-related_regulators"/>
</dbReference>